<name>A0A7W4IPS4_9PROT</name>
<dbReference type="Proteomes" id="UP000559860">
    <property type="component" value="Unassembled WGS sequence"/>
</dbReference>
<evidence type="ECO:0000313" key="2">
    <source>
        <dbReference type="Proteomes" id="UP000559860"/>
    </source>
</evidence>
<organism evidence="1 2">
    <name type="scientific">Gluconacetobacter aggeris</name>
    <dbReference type="NCBI Taxonomy" id="1286186"/>
    <lineage>
        <taxon>Bacteria</taxon>
        <taxon>Pseudomonadati</taxon>
        <taxon>Pseudomonadota</taxon>
        <taxon>Alphaproteobacteria</taxon>
        <taxon>Acetobacterales</taxon>
        <taxon>Acetobacteraceae</taxon>
        <taxon>Gluconacetobacter</taxon>
    </lineage>
</organism>
<dbReference type="RefSeq" id="WP_182984561.1">
    <property type="nucleotide sequence ID" value="NZ_JABEQD010000001.1"/>
</dbReference>
<evidence type="ECO:0000313" key="1">
    <source>
        <dbReference type="EMBL" id="MBB2166835.1"/>
    </source>
</evidence>
<reference evidence="1 2" key="1">
    <citation type="submission" date="2020-04" db="EMBL/GenBank/DDBJ databases">
        <title>Description of novel Gluconacetobacter.</title>
        <authorList>
            <person name="Sombolestani A."/>
        </authorList>
    </citation>
    <scope>NUCLEOTIDE SEQUENCE [LARGE SCALE GENOMIC DNA]</scope>
    <source>
        <strain evidence="1 2">LMG 27801</strain>
    </source>
</reference>
<dbReference type="AlphaFoldDB" id="A0A7W4IPS4"/>
<comment type="caution">
    <text evidence="1">The sequence shown here is derived from an EMBL/GenBank/DDBJ whole genome shotgun (WGS) entry which is preliminary data.</text>
</comment>
<gene>
    <name evidence="1" type="ORF">HLH36_00420</name>
</gene>
<accession>A0A7W4IPS4</accession>
<keyword evidence="2" id="KW-1185">Reference proteome</keyword>
<proteinExistence type="predicted"/>
<protein>
    <submittedName>
        <fullName evidence="1">Uncharacterized protein</fullName>
    </submittedName>
</protein>
<dbReference type="EMBL" id="JABEQD010000001">
    <property type="protein sequence ID" value="MBB2166835.1"/>
    <property type="molecule type" value="Genomic_DNA"/>
</dbReference>
<sequence length="97" mass="10809">MFSSCHAAQAGEMVWNVWHDAQKGIYDIHSTGAVPKEFDGIAAVQKEQQDAHGGSKGEVDYLIDAPIDLAAAITGYRYDRWRYAWGEPHFTIIEKLG</sequence>